<sequence>MRKLSLIIVFLFLSLQQIFACQCEPLDSLTLAKIYHEKDYILIGHIVKGIDNDSNEFSEDTNEESFRNAYFKVDSVLKGKIHSDTMIINQMGQGSCADFYQIGDRKLIAGNQIKKFEKTSINDHFESNSAEILPSPPPLDVLLNSAGTFFYTHMPDSIVKIWKELIRKYFAIHVLGCCSFDRDSYSAKMIIMESKRRDSLK</sequence>
<feature type="chain" id="PRO_5042180989" description="Tissue inhibitor of metalloproteinase" evidence="1">
    <location>
        <begin position="21"/>
        <end position="201"/>
    </location>
</feature>
<name>A0AAE3XJI8_9BACT</name>
<dbReference type="AlphaFoldDB" id="A0AAE3XJI8"/>
<accession>A0AAE3XJI8</accession>
<comment type="caution">
    <text evidence="2">The sequence shown here is derived from an EMBL/GenBank/DDBJ whole genome shotgun (WGS) entry which is preliminary data.</text>
</comment>
<dbReference type="Proteomes" id="UP001185092">
    <property type="component" value="Unassembled WGS sequence"/>
</dbReference>
<keyword evidence="3" id="KW-1185">Reference proteome</keyword>
<evidence type="ECO:0000256" key="1">
    <source>
        <dbReference type="SAM" id="SignalP"/>
    </source>
</evidence>
<keyword evidence="1" id="KW-0732">Signal</keyword>
<proteinExistence type="predicted"/>
<reference evidence="2" key="1">
    <citation type="submission" date="2023-07" db="EMBL/GenBank/DDBJ databases">
        <title>Genomic Encyclopedia of Type Strains, Phase IV (KMG-IV): sequencing the most valuable type-strain genomes for metagenomic binning, comparative biology and taxonomic classification.</title>
        <authorList>
            <person name="Goeker M."/>
        </authorList>
    </citation>
    <scope>NUCLEOTIDE SEQUENCE</scope>
    <source>
        <strain evidence="2">DSM 26174</strain>
    </source>
</reference>
<feature type="signal peptide" evidence="1">
    <location>
        <begin position="1"/>
        <end position="20"/>
    </location>
</feature>
<protein>
    <recommendedName>
        <fullName evidence="4">Tissue inhibitor of metalloproteinase</fullName>
    </recommendedName>
</protein>
<gene>
    <name evidence="2" type="ORF">HNQ88_001933</name>
</gene>
<dbReference type="RefSeq" id="WP_309938401.1">
    <property type="nucleotide sequence ID" value="NZ_AP025305.1"/>
</dbReference>
<organism evidence="2 3">
    <name type="scientific">Aureibacter tunicatorum</name>
    <dbReference type="NCBI Taxonomy" id="866807"/>
    <lineage>
        <taxon>Bacteria</taxon>
        <taxon>Pseudomonadati</taxon>
        <taxon>Bacteroidota</taxon>
        <taxon>Cytophagia</taxon>
        <taxon>Cytophagales</taxon>
        <taxon>Persicobacteraceae</taxon>
        <taxon>Aureibacter</taxon>
    </lineage>
</organism>
<evidence type="ECO:0008006" key="4">
    <source>
        <dbReference type="Google" id="ProtNLM"/>
    </source>
</evidence>
<dbReference type="EMBL" id="JAVDQD010000002">
    <property type="protein sequence ID" value="MDR6238896.1"/>
    <property type="molecule type" value="Genomic_DNA"/>
</dbReference>
<evidence type="ECO:0000313" key="3">
    <source>
        <dbReference type="Proteomes" id="UP001185092"/>
    </source>
</evidence>
<evidence type="ECO:0000313" key="2">
    <source>
        <dbReference type="EMBL" id="MDR6238896.1"/>
    </source>
</evidence>